<dbReference type="EMBL" id="MVGT01003295">
    <property type="protein sequence ID" value="OVA04646.1"/>
    <property type="molecule type" value="Genomic_DNA"/>
</dbReference>
<feature type="region of interest" description="Disordered" evidence="3">
    <location>
        <begin position="1"/>
        <end position="20"/>
    </location>
</feature>
<organism evidence="6 7">
    <name type="scientific">Macleaya cordata</name>
    <name type="common">Five-seeded plume-poppy</name>
    <name type="synonym">Bocconia cordata</name>
    <dbReference type="NCBI Taxonomy" id="56857"/>
    <lineage>
        <taxon>Eukaryota</taxon>
        <taxon>Viridiplantae</taxon>
        <taxon>Streptophyta</taxon>
        <taxon>Embryophyta</taxon>
        <taxon>Tracheophyta</taxon>
        <taxon>Spermatophyta</taxon>
        <taxon>Magnoliopsida</taxon>
        <taxon>Ranunculales</taxon>
        <taxon>Papaveraceae</taxon>
        <taxon>Papaveroideae</taxon>
        <taxon>Macleaya</taxon>
    </lineage>
</organism>
<dbReference type="InterPro" id="IPR006569">
    <property type="entry name" value="CID_dom"/>
</dbReference>
<name>A0A200Q2F9_MACCD</name>
<feature type="region of interest" description="Disordered" evidence="3">
    <location>
        <begin position="376"/>
        <end position="414"/>
    </location>
</feature>
<dbReference type="AlphaFoldDB" id="A0A200Q2F9"/>
<dbReference type="PROSITE" id="PS50157">
    <property type="entry name" value="ZINC_FINGER_C2H2_2"/>
    <property type="match status" value="1"/>
</dbReference>
<dbReference type="GO" id="GO:0008270">
    <property type="term" value="F:zinc ion binding"/>
    <property type="evidence" value="ECO:0007669"/>
    <property type="project" value="UniProtKB-KW"/>
</dbReference>
<reference evidence="6 7" key="1">
    <citation type="journal article" date="2017" name="Mol. Plant">
        <title>The Genome of Medicinal Plant Macleaya cordata Provides New Insights into Benzylisoquinoline Alkaloids Metabolism.</title>
        <authorList>
            <person name="Liu X."/>
            <person name="Liu Y."/>
            <person name="Huang P."/>
            <person name="Ma Y."/>
            <person name="Qing Z."/>
            <person name="Tang Q."/>
            <person name="Cao H."/>
            <person name="Cheng P."/>
            <person name="Zheng Y."/>
            <person name="Yuan Z."/>
            <person name="Zhou Y."/>
            <person name="Liu J."/>
            <person name="Tang Z."/>
            <person name="Zhuo Y."/>
            <person name="Zhang Y."/>
            <person name="Yu L."/>
            <person name="Huang J."/>
            <person name="Yang P."/>
            <person name="Peng Q."/>
            <person name="Zhang J."/>
            <person name="Jiang W."/>
            <person name="Zhang Z."/>
            <person name="Lin K."/>
            <person name="Ro D.K."/>
            <person name="Chen X."/>
            <person name="Xiong X."/>
            <person name="Shang Y."/>
            <person name="Huang S."/>
            <person name="Zeng J."/>
        </authorList>
    </citation>
    <scope>NUCLEOTIDE SEQUENCE [LARGE SCALE GENOMIC DNA]</scope>
    <source>
        <strain evidence="7">cv. BLH2017</strain>
        <tissue evidence="6">Root</tissue>
    </source>
</reference>
<dbReference type="GO" id="GO:0003729">
    <property type="term" value="F:mRNA binding"/>
    <property type="evidence" value="ECO:0007669"/>
    <property type="project" value="InterPro"/>
</dbReference>
<feature type="domain" description="C2H2-type" evidence="4">
    <location>
        <begin position="1060"/>
        <end position="1087"/>
    </location>
</feature>
<feature type="compositionally biased region" description="Low complexity" evidence="3">
    <location>
        <begin position="621"/>
        <end position="651"/>
    </location>
</feature>
<dbReference type="STRING" id="56857.A0A200Q2F9"/>
<keyword evidence="7" id="KW-1185">Reference proteome</keyword>
<dbReference type="Gene3D" id="1.25.40.90">
    <property type="match status" value="1"/>
</dbReference>
<feature type="region of interest" description="Disordered" evidence="3">
    <location>
        <begin position="962"/>
        <end position="1010"/>
    </location>
</feature>
<accession>A0A200Q2F9</accession>
<dbReference type="GO" id="GO:0031124">
    <property type="term" value="P:mRNA 3'-end processing"/>
    <property type="evidence" value="ECO:0007669"/>
    <property type="project" value="InterPro"/>
</dbReference>
<evidence type="ECO:0000256" key="3">
    <source>
        <dbReference type="SAM" id="MobiDB-lite"/>
    </source>
</evidence>
<dbReference type="Pfam" id="PF04818">
    <property type="entry name" value="CID"/>
    <property type="match status" value="1"/>
</dbReference>
<feature type="domain" description="CID" evidence="5">
    <location>
        <begin position="90"/>
        <end position="218"/>
    </location>
</feature>
<evidence type="ECO:0000313" key="6">
    <source>
        <dbReference type="EMBL" id="OVA04646.1"/>
    </source>
</evidence>
<evidence type="ECO:0000256" key="1">
    <source>
        <dbReference type="ARBA" id="ARBA00022664"/>
    </source>
</evidence>
<dbReference type="FunCoup" id="A0A200Q2F9">
    <property type="interactions" value="2318"/>
</dbReference>
<evidence type="ECO:0000259" key="5">
    <source>
        <dbReference type="PROSITE" id="PS51391"/>
    </source>
</evidence>
<dbReference type="SMART" id="SM00582">
    <property type="entry name" value="RPR"/>
    <property type="match status" value="1"/>
</dbReference>
<evidence type="ECO:0000256" key="2">
    <source>
        <dbReference type="PROSITE-ProRule" id="PRU00042"/>
    </source>
</evidence>
<dbReference type="InterPro" id="IPR008942">
    <property type="entry name" value="ENTH_VHS"/>
</dbReference>
<keyword evidence="2" id="KW-0863">Zinc-finger</keyword>
<feature type="compositionally biased region" description="Pro residues" evidence="3">
    <location>
        <begin position="918"/>
        <end position="929"/>
    </location>
</feature>
<dbReference type="Proteomes" id="UP000195402">
    <property type="component" value="Unassembled WGS sequence"/>
</dbReference>
<feature type="compositionally biased region" description="Polar residues" evidence="3">
    <location>
        <begin position="823"/>
        <end position="832"/>
    </location>
</feature>
<dbReference type="InterPro" id="IPR013087">
    <property type="entry name" value="Znf_C2H2_type"/>
</dbReference>
<dbReference type="PROSITE" id="PS51391">
    <property type="entry name" value="CID"/>
    <property type="match status" value="1"/>
</dbReference>
<feature type="compositionally biased region" description="Polar residues" evidence="3">
    <location>
        <begin position="608"/>
        <end position="620"/>
    </location>
</feature>
<dbReference type="GO" id="GO:0005737">
    <property type="term" value="C:cytoplasm"/>
    <property type="evidence" value="ECO:0007669"/>
    <property type="project" value="TreeGrafter"/>
</dbReference>
<feature type="compositionally biased region" description="Pro residues" evidence="3">
    <location>
        <begin position="877"/>
        <end position="887"/>
    </location>
</feature>
<feature type="region of interest" description="Disordered" evidence="3">
    <location>
        <begin position="763"/>
        <end position="832"/>
    </location>
</feature>
<dbReference type="OrthoDB" id="2129491at2759"/>
<feature type="compositionally biased region" description="Basic and acidic residues" evidence="3">
    <location>
        <begin position="432"/>
        <end position="457"/>
    </location>
</feature>
<proteinExistence type="predicted"/>
<feature type="compositionally biased region" description="Low complexity" evidence="3">
    <location>
        <begin position="888"/>
        <end position="908"/>
    </location>
</feature>
<dbReference type="SUPFAM" id="SSF48464">
    <property type="entry name" value="ENTH/VHS domain"/>
    <property type="match status" value="1"/>
</dbReference>
<protein>
    <submittedName>
        <fullName evidence="6">CID domain</fullName>
    </submittedName>
</protein>
<dbReference type="OMA" id="IREMHPH"/>
<dbReference type="InterPro" id="IPR045154">
    <property type="entry name" value="PCF11-like"/>
</dbReference>
<feature type="region of interest" description="Disordered" evidence="3">
    <location>
        <begin position="668"/>
        <end position="728"/>
    </location>
</feature>
<feature type="region of interest" description="Disordered" evidence="3">
    <location>
        <begin position="568"/>
        <end position="651"/>
    </location>
</feature>
<keyword evidence="2" id="KW-0862">Zinc</keyword>
<sequence length="1219" mass="131913">MESSRRSIDRSREPGFKKPRLVAEVERDRSSNGVIDHGRLFSQRVSAVVVPPTVPLLSRVIRANEREREAEGNDSGRGVQLLQQQQLQHSQQEIVSEYKTALAELTFNSKPIITNLTIIAGENLHAAKWISATICANIIEVPSEQKLPSLYLLDSIVKNIGRDYIKYFAGRLPEVFCKAYKQVDASIHPGMRHLFGTWKGVFPPACLQMIDKELGFTPAITVSSSRPDSQSQRPANSIHVNPKYLELRQRLQQSSRAKGDDNAGAVVASVEDELMPDRTAIISRGRPWTDLAANHDIRHPQREALSEAVHEKKTGVVYEDNQYGSDLSRQSDLEIGRSSRVTERVLGAWYAAGGNAADATFIKKNAACATVSQRNTFNSDHGFPNHRTPRSSQAIAQLQSTQSTGNRSSGGMPRIWKNFEEEEYIWDEMNSRLRDHGGPDSLRKDGGTPDNTEKPEFEDSLPQPHSEHDIGLRSKRETSTDSLSMAKRRQAGSSVWPLQVPHSVNGSNPKEIPSRLLGLTDGHSTFLSGLTSTTSSTDSTGLQSLTGPSAGATSTSWSLVSTVLESSRVFGKQRPQPLRPASPSGQSSMHQRPHSPVPSALRQHQESSHSLTESDQSQIPSTFLSGLTSTTSSTDSTGLQSLTGPSAGATSTSWSLVSTVLESSRVFGKQRLQPLRPASPSGQSSMHQRPHSPVPSALCQRQESSHSLTESDQSQIPSIPAKKASQLAGQLNLASHNQTNQDSFPLLPQNDIRPLGNWQLIQSQPSKKRQGSSPPMPFPQPGKNSTFSKPPNQELIQSQPSGKILKPLPHSSILGPPVRMGTSALSHSSNTSADITGQLSRGGLLAAIMKSGLLSDNSVTRGSPNLNLQDSHSNIQPPLPSGPPPTQPAASSASIVPPASHGSASSPSLTRHPKKTSVPPPLPPGPPPASSIVGRTSIETSSPLSSLLNSLVVKGLISAPAKNSPNLTSTQVPCQLPDQSSGIATSSSMPVSSGPASSIIPSSSSGNELPTPELAAKSITTLSQAMTTEIKNLIGFEFKPEIIRESHPSVISDLFDDLPYRCNICGLRHRLRERLERHLEWHASKMPEATICNSISRRWYVSLADWVTGTAESSSGHTPIIVESSVKTAENSEPAVPADESQSICLLCGELFEDFYSFERDIWMFKGAVYMPIPAPECKKGTTDESCYAKGPFVHASCISPSSVYDLGLAKNEWDQTDE</sequence>
<feature type="region of interest" description="Disordered" evidence="3">
    <location>
        <begin position="530"/>
        <end position="554"/>
    </location>
</feature>
<dbReference type="FunFam" id="1.25.40.90:FF:000023">
    <property type="entry name" value="polyadenylation and cleavage factor homolog 4"/>
    <property type="match status" value="1"/>
</dbReference>
<dbReference type="PANTHER" id="PTHR15921:SF3">
    <property type="entry name" value="PRE-MRNA CLEAVAGE COMPLEX 2 PROTEIN PCF11"/>
    <property type="match status" value="1"/>
</dbReference>
<feature type="compositionally biased region" description="Polar residues" evidence="3">
    <location>
        <begin position="860"/>
        <end position="876"/>
    </location>
</feature>
<feature type="compositionally biased region" description="Low complexity" evidence="3">
    <location>
        <begin position="986"/>
        <end position="1006"/>
    </location>
</feature>
<comment type="caution">
    <text evidence="6">The sequence shown here is derived from an EMBL/GenBank/DDBJ whole genome shotgun (WGS) entry which is preliminary data.</text>
</comment>
<feature type="compositionally biased region" description="Basic and acidic residues" evidence="3">
    <location>
        <begin position="465"/>
        <end position="479"/>
    </location>
</feature>
<gene>
    <name evidence="6" type="ORF">BVC80_1711g34</name>
</gene>
<feature type="compositionally biased region" description="Polar residues" evidence="3">
    <location>
        <begin position="390"/>
        <end position="409"/>
    </location>
</feature>
<evidence type="ECO:0000313" key="7">
    <source>
        <dbReference type="Proteomes" id="UP000195402"/>
    </source>
</evidence>
<dbReference type="CDD" id="cd16982">
    <property type="entry name" value="CID_Pcf11"/>
    <property type="match status" value="1"/>
</dbReference>
<feature type="compositionally biased region" description="Polar residues" evidence="3">
    <location>
        <begin position="699"/>
        <end position="717"/>
    </location>
</feature>
<dbReference type="InterPro" id="IPR057242">
    <property type="entry name" value="PCFS4-like"/>
</dbReference>
<evidence type="ECO:0000259" key="4">
    <source>
        <dbReference type="PROSITE" id="PS50157"/>
    </source>
</evidence>
<keyword evidence="1" id="KW-0507">mRNA processing</keyword>
<feature type="region of interest" description="Disordered" evidence="3">
    <location>
        <begin position="432"/>
        <end position="517"/>
    </location>
</feature>
<feature type="compositionally biased region" description="Polar residues" evidence="3">
    <location>
        <begin position="782"/>
        <end position="801"/>
    </location>
</feature>
<keyword evidence="2" id="KW-0479">Metal-binding</keyword>
<feature type="region of interest" description="Disordered" evidence="3">
    <location>
        <begin position="860"/>
        <end position="935"/>
    </location>
</feature>
<dbReference type="GO" id="GO:0000993">
    <property type="term" value="F:RNA polymerase II complex binding"/>
    <property type="evidence" value="ECO:0007669"/>
    <property type="project" value="InterPro"/>
</dbReference>
<dbReference type="GO" id="GO:0006369">
    <property type="term" value="P:termination of RNA polymerase II transcription"/>
    <property type="evidence" value="ECO:0007669"/>
    <property type="project" value="InterPro"/>
</dbReference>
<dbReference type="Pfam" id="PF23228">
    <property type="entry name" value="zf_PCFS4"/>
    <property type="match status" value="1"/>
</dbReference>
<dbReference type="InParanoid" id="A0A200Q2F9"/>
<dbReference type="PANTHER" id="PTHR15921">
    <property type="entry name" value="PRE-MRNA CLEAVAGE COMPLEX II"/>
    <property type="match status" value="1"/>
</dbReference>
<dbReference type="GO" id="GO:0005849">
    <property type="term" value="C:mRNA cleavage factor complex"/>
    <property type="evidence" value="ECO:0007669"/>
    <property type="project" value="TreeGrafter"/>
</dbReference>
<feature type="compositionally biased region" description="Polar residues" evidence="3">
    <location>
        <begin position="962"/>
        <end position="985"/>
    </location>
</feature>
<dbReference type="InterPro" id="IPR047415">
    <property type="entry name" value="Pcf11_CID"/>
</dbReference>